<comment type="caution">
    <text evidence="7">The sequence shown here is derived from an EMBL/GenBank/DDBJ whole genome shotgun (WGS) entry which is preliminary data.</text>
</comment>
<evidence type="ECO:0000313" key="8">
    <source>
        <dbReference type="Proteomes" id="UP000654370"/>
    </source>
</evidence>
<reference evidence="7" key="1">
    <citation type="submission" date="2020-12" db="EMBL/GenBank/DDBJ databases">
        <title>Metabolic potential, ecology and presence of endohyphal bacteria is reflected in genomic diversity of Mucoromycotina.</title>
        <authorList>
            <person name="Muszewska A."/>
            <person name="Okrasinska A."/>
            <person name="Steczkiewicz K."/>
            <person name="Drgas O."/>
            <person name="Orlowska M."/>
            <person name="Perlinska-Lenart U."/>
            <person name="Aleksandrzak-Piekarczyk T."/>
            <person name="Szatraj K."/>
            <person name="Zielenkiewicz U."/>
            <person name="Pilsyk S."/>
            <person name="Malc E."/>
            <person name="Mieczkowski P."/>
            <person name="Kruszewska J.S."/>
            <person name="Biernat P."/>
            <person name="Pawlowska J."/>
        </authorList>
    </citation>
    <scope>NUCLEOTIDE SEQUENCE</scope>
    <source>
        <strain evidence="7">WA0000067209</strain>
    </source>
</reference>
<dbReference type="PANTHER" id="PTHR28525:SF1">
    <property type="entry name" value="REACTIVE OXYGEN SPECIES MODULATOR 1"/>
    <property type="match status" value="1"/>
</dbReference>
<evidence type="ECO:0000256" key="2">
    <source>
        <dbReference type="ARBA" id="ARBA00007839"/>
    </source>
</evidence>
<dbReference type="PANTHER" id="PTHR28525">
    <property type="entry name" value="REACTIVE OXYGEN SPECIES MODULATOR 1"/>
    <property type="match status" value="1"/>
</dbReference>
<dbReference type="OrthoDB" id="5409308at2759"/>
<comment type="subcellular location">
    <subcellularLocation>
        <location evidence="1">Membrane</location>
    </subcellularLocation>
</comment>
<feature type="transmembrane region" description="Helical" evidence="6">
    <location>
        <begin position="46"/>
        <end position="67"/>
    </location>
</feature>
<dbReference type="EMBL" id="JAEPQZ010000003">
    <property type="protein sequence ID" value="KAG2183453.1"/>
    <property type="molecule type" value="Genomic_DNA"/>
</dbReference>
<organism evidence="7 8">
    <name type="scientific">Mortierella isabellina</name>
    <name type="common">Filamentous fungus</name>
    <name type="synonym">Umbelopsis isabellina</name>
    <dbReference type="NCBI Taxonomy" id="91625"/>
    <lineage>
        <taxon>Eukaryota</taxon>
        <taxon>Fungi</taxon>
        <taxon>Fungi incertae sedis</taxon>
        <taxon>Mucoromycota</taxon>
        <taxon>Mucoromycotina</taxon>
        <taxon>Umbelopsidomycetes</taxon>
        <taxon>Umbelopsidales</taxon>
        <taxon>Umbelopsidaceae</taxon>
        <taxon>Umbelopsis</taxon>
    </lineage>
</organism>
<sequence length="98" mass="10592">MEPTTFDKMKMGAMMGGTVGLCVGLVFGTVNIMRFGTGQRGAISMLGSYMAGSAASFGFFMSIGSVIRTEEQQRIMWPSQSHLGARPNIYVASKKEQQ</sequence>
<evidence type="ECO:0000256" key="3">
    <source>
        <dbReference type="ARBA" id="ARBA00022692"/>
    </source>
</evidence>
<feature type="transmembrane region" description="Helical" evidence="6">
    <location>
        <begin position="12"/>
        <end position="34"/>
    </location>
</feature>
<keyword evidence="4 6" id="KW-1133">Transmembrane helix</keyword>
<evidence type="ECO:0000256" key="4">
    <source>
        <dbReference type="ARBA" id="ARBA00022989"/>
    </source>
</evidence>
<dbReference type="GO" id="GO:0045039">
    <property type="term" value="P:protein insertion into mitochondrial inner membrane"/>
    <property type="evidence" value="ECO:0007669"/>
    <property type="project" value="TreeGrafter"/>
</dbReference>
<keyword evidence="8" id="KW-1185">Reference proteome</keyword>
<keyword evidence="3 6" id="KW-0812">Transmembrane</keyword>
<evidence type="ECO:0000256" key="5">
    <source>
        <dbReference type="ARBA" id="ARBA00023136"/>
    </source>
</evidence>
<gene>
    <name evidence="7" type="ORF">INT43_006459</name>
</gene>
<name>A0A8H7Q046_MORIS</name>
<dbReference type="SMART" id="SM01378">
    <property type="entry name" value="Romo1"/>
    <property type="match status" value="1"/>
</dbReference>
<proteinExistence type="inferred from homology"/>
<evidence type="ECO:0000256" key="6">
    <source>
        <dbReference type="SAM" id="Phobius"/>
    </source>
</evidence>
<evidence type="ECO:0000256" key="1">
    <source>
        <dbReference type="ARBA" id="ARBA00004370"/>
    </source>
</evidence>
<dbReference type="Proteomes" id="UP000654370">
    <property type="component" value="Unassembled WGS sequence"/>
</dbReference>
<comment type="similarity">
    <text evidence="2">Belongs to the MGR2 family.</text>
</comment>
<dbReference type="InterPro" id="IPR018450">
    <property type="entry name" value="Romo1/Mgr2"/>
</dbReference>
<keyword evidence="5 6" id="KW-0472">Membrane</keyword>
<dbReference type="AlphaFoldDB" id="A0A8H7Q046"/>
<protein>
    <recommendedName>
        <fullName evidence="9">Protein MGR2</fullName>
    </recommendedName>
</protein>
<dbReference type="GO" id="GO:0030150">
    <property type="term" value="P:protein import into mitochondrial matrix"/>
    <property type="evidence" value="ECO:0007669"/>
    <property type="project" value="TreeGrafter"/>
</dbReference>
<accession>A0A8H7Q046</accession>
<evidence type="ECO:0008006" key="9">
    <source>
        <dbReference type="Google" id="ProtNLM"/>
    </source>
</evidence>
<dbReference type="GO" id="GO:0005744">
    <property type="term" value="C:TIM23 mitochondrial import inner membrane translocase complex"/>
    <property type="evidence" value="ECO:0007669"/>
    <property type="project" value="TreeGrafter"/>
</dbReference>
<evidence type="ECO:0000313" key="7">
    <source>
        <dbReference type="EMBL" id="KAG2183453.1"/>
    </source>
</evidence>
<dbReference type="Pfam" id="PF10247">
    <property type="entry name" value="Romo1"/>
    <property type="match status" value="1"/>
</dbReference>